<name>J9H807_9ZZZZ</name>
<organism evidence="1">
    <name type="scientific">gut metagenome</name>
    <dbReference type="NCBI Taxonomy" id="749906"/>
    <lineage>
        <taxon>unclassified sequences</taxon>
        <taxon>metagenomes</taxon>
        <taxon>organismal metagenomes</taxon>
    </lineage>
</organism>
<protein>
    <submittedName>
        <fullName evidence="1">Uncharacterized protein</fullName>
    </submittedName>
</protein>
<dbReference type="AlphaFoldDB" id="J9H807"/>
<reference evidence="1" key="1">
    <citation type="journal article" date="2012" name="PLoS ONE">
        <title>Gene sets for utilization of primary and secondary nutrition supplies in the distal gut of endangered iberian lynx.</title>
        <authorList>
            <person name="Alcaide M."/>
            <person name="Messina E."/>
            <person name="Richter M."/>
            <person name="Bargiela R."/>
            <person name="Peplies J."/>
            <person name="Huws S.A."/>
            <person name="Newbold C.J."/>
            <person name="Golyshin P.N."/>
            <person name="Simon M.A."/>
            <person name="Lopez G."/>
            <person name="Yakimov M.M."/>
            <person name="Ferrer M."/>
        </authorList>
    </citation>
    <scope>NUCLEOTIDE SEQUENCE</scope>
</reference>
<feature type="non-terminal residue" evidence="1">
    <location>
        <position position="1"/>
    </location>
</feature>
<sequence>TIGQQTNRIDNVQDGAVVTFSDVVVVPEIQNNSVTSGYEICYASNHDVFVARVGKAPSVKYYNNWPTAQMYNKNNKSRADKFYLCYKNGIMRPYILFEDGPDVRQLIPVKIGDSSGNNLENRIKALEDLLKMA</sequence>
<accession>J9H807</accession>
<dbReference type="EMBL" id="AMCI01000178">
    <property type="protein sequence ID" value="EJX10465.1"/>
    <property type="molecule type" value="Genomic_DNA"/>
</dbReference>
<gene>
    <name evidence="1" type="ORF">EVA_01202</name>
</gene>
<proteinExistence type="predicted"/>
<comment type="caution">
    <text evidence="1">The sequence shown here is derived from an EMBL/GenBank/DDBJ whole genome shotgun (WGS) entry which is preliminary data.</text>
</comment>
<evidence type="ECO:0000313" key="1">
    <source>
        <dbReference type="EMBL" id="EJX10465.1"/>
    </source>
</evidence>